<keyword evidence="6 7" id="KW-0472">Membrane</keyword>
<evidence type="ECO:0000256" key="2">
    <source>
        <dbReference type="ARBA" id="ARBA00007400"/>
    </source>
</evidence>
<proteinExistence type="inferred from homology"/>
<feature type="transmembrane region" description="Helical" evidence="7">
    <location>
        <begin position="218"/>
        <end position="237"/>
    </location>
</feature>
<feature type="transmembrane region" description="Helical" evidence="7">
    <location>
        <begin position="193"/>
        <end position="211"/>
    </location>
</feature>
<feature type="transmembrane region" description="Helical" evidence="7">
    <location>
        <begin position="49"/>
        <end position="66"/>
    </location>
</feature>
<keyword evidence="5 7" id="KW-1133">Transmembrane helix</keyword>
<evidence type="ECO:0000256" key="5">
    <source>
        <dbReference type="ARBA" id="ARBA00022989"/>
    </source>
</evidence>
<accession>A0A8J6P0T4</accession>
<keyword evidence="9" id="KW-0012">Acyltransferase</keyword>
<keyword evidence="10" id="KW-1185">Reference proteome</keyword>
<evidence type="ECO:0000313" key="10">
    <source>
        <dbReference type="Proteomes" id="UP000632659"/>
    </source>
</evidence>
<dbReference type="GO" id="GO:0005886">
    <property type="term" value="C:plasma membrane"/>
    <property type="evidence" value="ECO:0007669"/>
    <property type="project" value="UniProtKB-SubCell"/>
</dbReference>
<reference evidence="9" key="1">
    <citation type="submission" date="2020-08" db="EMBL/GenBank/DDBJ databases">
        <title>Genome public.</title>
        <authorList>
            <person name="Liu C."/>
            <person name="Sun Q."/>
        </authorList>
    </citation>
    <scope>NUCLEOTIDE SEQUENCE</scope>
    <source>
        <strain evidence="9">NSJ-15</strain>
    </source>
</reference>
<feature type="transmembrane region" description="Helical" evidence="7">
    <location>
        <begin position="277"/>
        <end position="298"/>
    </location>
</feature>
<dbReference type="PANTHER" id="PTHR40074:SF2">
    <property type="entry name" value="O-ACETYLTRANSFERASE WECH"/>
    <property type="match status" value="1"/>
</dbReference>
<feature type="transmembrane region" description="Helical" evidence="7">
    <location>
        <begin position="7"/>
        <end position="29"/>
    </location>
</feature>
<dbReference type="GO" id="GO:0016413">
    <property type="term" value="F:O-acetyltransferase activity"/>
    <property type="evidence" value="ECO:0007669"/>
    <property type="project" value="TreeGrafter"/>
</dbReference>
<evidence type="ECO:0000259" key="8">
    <source>
        <dbReference type="Pfam" id="PF01757"/>
    </source>
</evidence>
<protein>
    <submittedName>
        <fullName evidence="9">Acyltransferase</fullName>
    </submittedName>
</protein>
<gene>
    <name evidence="9" type="ORF">H8702_05510</name>
</gene>
<organism evidence="9 10">
    <name type="scientific">Massiliimalia timonensis</name>
    <dbReference type="NCBI Taxonomy" id="1987501"/>
    <lineage>
        <taxon>Bacteria</taxon>
        <taxon>Bacillati</taxon>
        <taxon>Bacillota</taxon>
        <taxon>Clostridia</taxon>
        <taxon>Eubacteriales</taxon>
        <taxon>Oscillospiraceae</taxon>
        <taxon>Massiliimalia</taxon>
    </lineage>
</organism>
<evidence type="ECO:0000256" key="3">
    <source>
        <dbReference type="ARBA" id="ARBA00022475"/>
    </source>
</evidence>
<feature type="transmembrane region" description="Helical" evidence="7">
    <location>
        <begin position="123"/>
        <end position="143"/>
    </location>
</feature>
<feature type="transmembrane region" description="Helical" evidence="7">
    <location>
        <begin position="155"/>
        <end position="173"/>
    </location>
</feature>
<dbReference type="Pfam" id="PF01757">
    <property type="entry name" value="Acyl_transf_3"/>
    <property type="match status" value="1"/>
</dbReference>
<dbReference type="EMBL" id="JACRTL010000002">
    <property type="protein sequence ID" value="MBC8610579.1"/>
    <property type="molecule type" value="Genomic_DNA"/>
</dbReference>
<evidence type="ECO:0000256" key="7">
    <source>
        <dbReference type="SAM" id="Phobius"/>
    </source>
</evidence>
<comment type="caution">
    <text evidence="9">The sequence shown here is derived from an EMBL/GenBank/DDBJ whole genome shotgun (WGS) entry which is preliminary data.</text>
</comment>
<dbReference type="AlphaFoldDB" id="A0A8J6P0T4"/>
<evidence type="ECO:0000256" key="4">
    <source>
        <dbReference type="ARBA" id="ARBA00022692"/>
    </source>
</evidence>
<feature type="domain" description="Acyltransferase 3" evidence="8">
    <location>
        <begin position="7"/>
        <end position="338"/>
    </location>
</feature>
<dbReference type="Proteomes" id="UP000632659">
    <property type="component" value="Unassembled WGS sequence"/>
</dbReference>
<feature type="transmembrane region" description="Helical" evidence="7">
    <location>
        <begin position="249"/>
        <end position="270"/>
    </location>
</feature>
<keyword evidence="3" id="KW-1003">Cell membrane</keyword>
<evidence type="ECO:0000256" key="1">
    <source>
        <dbReference type="ARBA" id="ARBA00004651"/>
    </source>
</evidence>
<comment type="subcellular location">
    <subcellularLocation>
        <location evidence="1">Cell membrane</location>
        <topology evidence="1">Multi-pass membrane protein</topology>
    </subcellularLocation>
</comment>
<comment type="similarity">
    <text evidence="2">Belongs to the acyltransferase 3 family.</text>
</comment>
<evidence type="ECO:0000313" key="9">
    <source>
        <dbReference type="EMBL" id="MBC8610579.1"/>
    </source>
</evidence>
<name>A0A8J6P0T4_9FIRM</name>
<evidence type="ECO:0000256" key="6">
    <source>
        <dbReference type="ARBA" id="ARBA00023136"/>
    </source>
</evidence>
<dbReference type="PANTHER" id="PTHR40074">
    <property type="entry name" value="O-ACETYLTRANSFERASE WECH"/>
    <property type="match status" value="1"/>
</dbReference>
<keyword evidence="4 7" id="KW-0812">Transmembrane</keyword>
<sequence length="350" mass="40020">MAEKRLIYIDLLRVLSSVMVIATHVVMHYINCFPVHSIPWGMLETAKGITQFAVPVFFMISGAMILSGKREESYSSFLKRRFSKIALPFLSWSVIYFLFFALVKDKFELDLLVFFKAFFTQDISGHFWFMYTILVLYLFLPFFKRLVSVLDEKQLLLLIGALFAFSSLLPFVNGLMSRAVGFEIAIPEFSKQAAYFGYMLTGYWLHTTALLKKKWFAQILPIAGAAALVLMSVLTWFESQKKIDQFYLNITYPLVVIFSIAVMGCVKLWIGDKKIRGVVIVSLGKLSFTAYLVHMLWLRGMQIFIPQSFIKELSAVQALPYLLGEFAVGLAGSFLVAWACSKIKYVNRIF</sequence>
<keyword evidence="9" id="KW-0808">Transferase</keyword>
<feature type="transmembrane region" description="Helical" evidence="7">
    <location>
        <begin position="318"/>
        <end position="340"/>
    </location>
</feature>
<dbReference type="InterPro" id="IPR002656">
    <property type="entry name" value="Acyl_transf_3_dom"/>
</dbReference>
<dbReference type="GO" id="GO:0009246">
    <property type="term" value="P:enterobacterial common antigen biosynthetic process"/>
    <property type="evidence" value="ECO:0007669"/>
    <property type="project" value="TreeGrafter"/>
</dbReference>
<feature type="transmembrane region" description="Helical" evidence="7">
    <location>
        <begin position="86"/>
        <end position="103"/>
    </location>
</feature>
<dbReference type="RefSeq" id="WP_154825490.1">
    <property type="nucleotide sequence ID" value="NZ_JACRTL010000002.1"/>
</dbReference>